<evidence type="ECO:0000256" key="1">
    <source>
        <dbReference type="SAM" id="Phobius"/>
    </source>
</evidence>
<keyword evidence="1" id="KW-0472">Membrane</keyword>
<feature type="transmembrane region" description="Helical" evidence="1">
    <location>
        <begin position="237"/>
        <end position="258"/>
    </location>
</feature>
<organism evidence="2 3">
    <name type="scientific">Caenorhabditis angaria</name>
    <dbReference type="NCBI Taxonomy" id="860376"/>
    <lineage>
        <taxon>Eukaryota</taxon>
        <taxon>Metazoa</taxon>
        <taxon>Ecdysozoa</taxon>
        <taxon>Nematoda</taxon>
        <taxon>Chromadorea</taxon>
        <taxon>Rhabditida</taxon>
        <taxon>Rhabditina</taxon>
        <taxon>Rhabditomorpha</taxon>
        <taxon>Rhabditoidea</taxon>
        <taxon>Rhabditidae</taxon>
        <taxon>Peloderinae</taxon>
        <taxon>Caenorhabditis</taxon>
    </lineage>
</organism>
<evidence type="ECO:0000313" key="2">
    <source>
        <dbReference type="EMBL" id="CAI5451171.1"/>
    </source>
</evidence>
<dbReference type="AlphaFoldDB" id="A0A9P1IUX1"/>
<reference evidence="2" key="1">
    <citation type="submission" date="2022-11" db="EMBL/GenBank/DDBJ databases">
        <authorList>
            <person name="Kikuchi T."/>
        </authorList>
    </citation>
    <scope>NUCLEOTIDE SEQUENCE</scope>
    <source>
        <strain evidence="2">PS1010</strain>
    </source>
</reference>
<feature type="transmembrane region" description="Helical" evidence="1">
    <location>
        <begin position="200"/>
        <end position="225"/>
    </location>
</feature>
<evidence type="ECO:0000313" key="3">
    <source>
        <dbReference type="Proteomes" id="UP001152747"/>
    </source>
</evidence>
<feature type="transmembrane region" description="Helical" evidence="1">
    <location>
        <begin position="154"/>
        <end position="180"/>
    </location>
</feature>
<dbReference type="Pfam" id="PF10326">
    <property type="entry name" value="7TM_GPCR_Str"/>
    <property type="match status" value="1"/>
</dbReference>
<keyword evidence="1" id="KW-0812">Transmembrane</keyword>
<feature type="transmembrane region" description="Helical" evidence="1">
    <location>
        <begin position="49"/>
        <end position="74"/>
    </location>
</feature>
<keyword evidence="3" id="KW-1185">Reference proteome</keyword>
<gene>
    <name evidence="2" type="ORF">CAMP_LOCUS13808</name>
</gene>
<accession>A0A9P1IUX1</accession>
<sequence length="287" mass="33581">MIIIFALIGIVFSFFEFLIHPFVHSYNRCYIFFTIETVFGLSKNAKTLLLKIYSSLYCTILSFLSIIFIYRYWFLLNFSRTKYFNGFRLFIWFAISLISGYIWKLTLDLMEINEESESFMSDIFVENYKKNISEVPGLIFMIYDSKDVLNLQHLSVSIITISLVVIQYSIMIYCGIRMHFKIRGKVKMFCPRNQLLQKQLVNALIRQIIVPSITIDFPVLPIYILPYFKTNINLETGMVVATLSSFPLMDSLILMYSVSEYRKHFKFSKTEVSSNLATTMGSIGFHN</sequence>
<dbReference type="EMBL" id="CANHGI010000005">
    <property type="protein sequence ID" value="CAI5451171.1"/>
    <property type="molecule type" value="Genomic_DNA"/>
</dbReference>
<dbReference type="PANTHER" id="PTHR46000">
    <property type="entry name" value="SEVEN TM RECEPTOR-RELATED"/>
    <property type="match status" value="1"/>
</dbReference>
<dbReference type="InterPro" id="IPR019428">
    <property type="entry name" value="7TM_GPCR_serpentine_rcpt_Str"/>
</dbReference>
<proteinExistence type="predicted"/>
<keyword evidence="1" id="KW-1133">Transmembrane helix</keyword>
<name>A0A9P1IUX1_9PELO</name>
<comment type="caution">
    <text evidence="2">The sequence shown here is derived from an EMBL/GenBank/DDBJ whole genome shotgun (WGS) entry which is preliminary data.</text>
</comment>
<protein>
    <recommendedName>
        <fullName evidence="4">Seven TM Receptor</fullName>
    </recommendedName>
</protein>
<dbReference type="Proteomes" id="UP001152747">
    <property type="component" value="Unassembled WGS sequence"/>
</dbReference>
<evidence type="ECO:0008006" key="4">
    <source>
        <dbReference type="Google" id="ProtNLM"/>
    </source>
</evidence>
<feature type="transmembrane region" description="Helical" evidence="1">
    <location>
        <begin position="86"/>
        <end position="103"/>
    </location>
</feature>